<keyword evidence="5" id="KW-1185">Reference proteome</keyword>
<feature type="domain" description="DUF5123" evidence="3">
    <location>
        <begin position="412"/>
        <end position="529"/>
    </location>
</feature>
<dbReference type="AlphaFoldDB" id="A0A3D8LD38"/>
<dbReference type="InterPro" id="IPR036116">
    <property type="entry name" value="FN3_sf"/>
</dbReference>
<dbReference type="InterPro" id="IPR013783">
    <property type="entry name" value="Ig-like_fold"/>
</dbReference>
<evidence type="ECO:0000259" key="3">
    <source>
        <dbReference type="Pfam" id="PF17161"/>
    </source>
</evidence>
<reference evidence="5" key="1">
    <citation type="submission" date="2018-08" db="EMBL/GenBank/DDBJ databases">
        <authorList>
            <person name="Liu Z.-W."/>
            <person name="Du Z.-J."/>
        </authorList>
    </citation>
    <scope>NUCLEOTIDE SEQUENCE [LARGE SCALE GENOMIC DNA]</scope>
    <source>
        <strain evidence="5">H4X</strain>
    </source>
</reference>
<keyword evidence="1" id="KW-0732">Signal</keyword>
<feature type="chain" id="PRO_5017727766" evidence="1">
    <location>
        <begin position="25"/>
        <end position="531"/>
    </location>
</feature>
<feature type="domain" description="DUF4957" evidence="2">
    <location>
        <begin position="261"/>
        <end position="398"/>
    </location>
</feature>
<dbReference type="InterPro" id="IPR033427">
    <property type="entry name" value="DUF5123"/>
</dbReference>
<name>A0A3D8LD38_9BACT</name>
<feature type="signal peptide" evidence="1">
    <location>
        <begin position="1"/>
        <end position="24"/>
    </location>
</feature>
<dbReference type="Pfam" id="PF17161">
    <property type="entry name" value="DUF5123"/>
    <property type="match status" value="1"/>
</dbReference>
<dbReference type="RefSeq" id="WP_115565335.1">
    <property type="nucleotide sequence ID" value="NZ_QRGR01000009.1"/>
</dbReference>
<proteinExistence type="predicted"/>
<dbReference type="InterPro" id="IPR032530">
    <property type="entry name" value="DUF4957"/>
</dbReference>
<dbReference type="SUPFAM" id="SSF51126">
    <property type="entry name" value="Pectin lyase-like"/>
    <property type="match status" value="1"/>
</dbReference>
<dbReference type="Gene3D" id="2.60.40.10">
    <property type="entry name" value="Immunoglobulins"/>
    <property type="match status" value="1"/>
</dbReference>
<dbReference type="OrthoDB" id="691503at2"/>
<dbReference type="EMBL" id="QRGR01000009">
    <property type="protein sequence ID" value="RDV15317.1"/>
    <property type="molecule type" value="Genomic_DNA"/>
</dbReference>
<gene>
    <name evidence="4" type="ORF">DXT99_09650</name>
</gene>
<protein>
    <submittedName>
        <fullName evidence="4">DUF5123 domain-containing protein</fullName>
    </submittedName>
</protein>
<dbReference type="Pfam" id="PF16318">
    <property type="entry name" value="DUF4957"/>
    <property type="match status" value="1"/>
</dbReference>
<evidence type="ECO:0000313" key="4">
    <source>
        <dbReference type="EMBL" id="RDV15317.1"/>
    </source>
</evidence>
<accession>A0A3D8LD38</accession>
<dbReference type="InterPro" id="IPR011050">
    <property type="entry name" value="Pectin_lyase_fold/virulence"/>
</dbReference>
<dbReference type="SUPFAM" id="SSF49265">
    <property type="entry name" value="Fibronectin type III"/>
    <property type="match status" value="1"/>
</dbReference>
<evidence type="ECO:0000313" key="5">
    <source>
        <dbReference type="Proteomes" id="UP000256708"/>
    </source>
</evidence>
<comment type="caution">
    <text evidence="4">The sequence shown here is derived from an EMBL/GenBank/DDBJ whole genome shotgun (WGS) entry which is preliminary data.</text>
</comment>
<dbReference type="PROSITE" id="PS51257">
    <property type="entry name" value="PROKAR_LIPOPROTEIN"/>
    <property type="match status" value="1"/>
</dbReference>
<sequence length="531" mass="58252">MKKFLNKISNRLIPMMLLMVLAVACKEELDELEPMRMFTPTAGFRALSSETQVKLTWNRSLYTTATDGVTYTVEVAEDTLFQTPVILSVQTDTAGVVFTDEQLQVRQDYFARVKANALGDRPESNWVVSNSFRISGEQIFAPLQDADVIDVAVVLRWREEPGLTRIVLTPEVGEPIEVALTEADIAERRMRVEGLTPTTVYTAEIFQGTQSKGITTFTTKETLVGDAVIDLTGITDRPSVLMDTLSQIESGSTVVLKRGMTYEISSTTNLDRSVTIVSENTLDPQLATIYFTSNFNIEEGSEIDSLVFRNVVMRSSDYGGKYVFNINKASDIGMLKFDAVHAEIFRGIVRLQSAGINIDEFAVVNSVIDSVANYGVLTIDNAGANVNHILFSNSTFYKIERVMTSKAGSQSIVIENTTFSEAPEGGRYLIDYNSNDVADGIIVRNTLIGRGKNSGGSREVRGIRAGSGTLIESSSTYATSDYVATSNEIPGLSSYSGTSFDLFTDPENGNFTIKDTNFDGASNTGDPRWRP</sequence>
<evidence type="ECO:0000259" key="2">
    <source>
        <dbReference type="Pfam" id="PF16318"/>
    </source>
</evidence>
<evidence type="ECO:0000256" key="1">
    <source>
        <dbReference type="SAM" id="SignalP"/>
    </source>
</evidence>
<dbReference type="Proteomes" id="UP000256708">
    <property type="component" value="Unassembled WGS sequence"/>
</dbReference>
<organism evidence="4 5">
    <name type="scientific">Pontibacter diazotrophicus</name>
    <dbReference type="NCBI Taxonomy" id="1400979"/>
    <lineage>
        <taxon>Bacteria</taxon>
        <taxon>Pseudomonadati</taxon>
        <taxon>Bacteroidota</taxon>
        <taxon>Cytophagia</taxon>
        <taxon>Cytophagales</taxon>
        <taxon>Hymenobacteraceae</taxon>
        <taxon>Pontibacter</taxon>
    </lineage>
</organism>